<dbReference type="InterPro" id="IPR003509">
    <property type="entry name" value="UPF0102_YraN-like"/>
</dbReference>
<organism evidence="3 4">
    <name type="scientific">Paractinoplanes pyxinae</name>
    <dbReference type="NCBI Taxonomy" id="2997416"/>
    <lineage>
        <taxon>Bacteria</taxon>
        <taxon>Bacillati</taxon>
        <taxon>Actinomycetota</taxon>
        <taxon>Actinomycetes</taxon>
        <taxon>Micromonosporales</taxon>
        <taxon>Micromonosporaceae</taxon>
        <taxon>Paractinoplanes</taxon>
    </lineage>
</organism>
<gene>
    <name evidence="3" type="ORF">OWR29_45250</name>
</gene>
<dbReference type="Pfam" id="PF02021">
    <property type="entry name" value="UPF0102"/>
    <property type="match status" value="1"/>
</dbReference>
<evidence type="ECO:0000256" key="1">
    <source>
        <dbReference type="ARBA" id="ARBA00006738"/>
    </source>
</evidence>
<comment type="similarity">
    <text evidence="1 2">Belongs to the UPF0102 family.</text>
</comment>
<reference evidence="3" key="1">
    <citation type="submission" date="2022-11" db="EMBL/GenBank/DDBJ databases">
        <authorList>
            <person name="Somphong A."/>
            <person name="Phongsopitanun W."/>
        </authorList>
    </citation>
    <scope>NUCLEOTIDE SEQUENCE</scope>
    <source>
        <strain evidence="3">Pm04-4</strain>
    </source>
</reference>
<dbReference type="RefSeq" id="WP_267569857.1">
    <property type="nucleotide sequence ID" value="NZ_JAPNTZ010000024.1"/>
</dbReference>
<dbReference type="Gene3D" id="3.40.1350.10">
    <property type="match status" value="1"/>
</dbReference>
<evidence type="ECO:0000313" key="4">
    <source>
        <dbReference type="Proteomes" id="UP001151002"/>
    </source>
</evidence>
<dbReference type="SUPFAM" id="SSF52980">
    <property type="entry name" value="Restriction endonuclease-like"/>
    <property type="match status" value="1"/>
</dbReference>
<dbReference type="PANTHER" id="PTHR34039">
    <property type="entry name" value="UPF0102 PROTEIN YRAN"/>
    <property type="match status" value="1"/>
</dbReference>
<evidence type="ECO:0000313" key="3">
    <source>
        <dbReference type="EMBL" id="MCY1145254.1"/>
    </source>
</evidence>
<comment type="caution">
    <text evidence="3">The sequence shown here is derived from an EMBL/GenBank/DDBJ whole genome shotgun (WGS) entry which is preliminary data.</text>
</comment>
<sequence length="119" mass="13441">MTTQRQAVGAYGERLAAQHLQAQGLVVLDRNWRCADGEVDLVLRDGDNIVFCEVKTRRTDLFGPPSASVTYKKVRKLRQLALRWLDETGLHSHEIRFDVVEVLVPAEGAEQVTHIRSAF</sequence>
<accession>A0ABT4BFD2</accession>
<protein>
    <recommendedName>
        <fullName evidence="2">UPF0102 protein OWR29_45250</fullName>
    </recommendedName>
</protein>
<dbReference type="Proteomes" id="UP001151002">
    <property type="component" value="Unassembled WGS sequence"/>
</dbReference>
<evidence type="ECO:0000256" key="2">
    <source>
        <dbReference type="HAMAP-Rule" id="MF_00048"/>
    </source>
</evidence>
<keyword evidence="4" id="KW-1185">Reference proteome</keyword>
<dbReference type="EMBL" id="JAPNTZ010000024">
    <property type="protein sequence ID" value="MCY1145254.1"/>
    <property type="molecule type" value="Genomic_DNA"/>
</dbReference>
<dbReference type="InterPro" id="IPR011335">
    <property type="entry name" value="Restrct_endonuc-II-like"/>
</dbReference>
<dbReference type="NCBIfam" id="TIGR00252">
    <property type="entry name" value="YraN family protein"/>
    <property type="match status" value="1"/>
</dbReference>
<dbReference type="InterPro" id="IPR011856">
    <property type="entry name" value="tRNA_endonuc-like_dom_sf"/>
</dbReference>
<dbReference type="NCBIfam" id="NF009154">
    <property type="entry name" value="PRK12497.3-3"/>
    <property type="match status" value="1"/>
</dbReference>
<name>A0ABT4BFD2_9ACTN</name>
<dbReference type="HAMAP" id="MF_00048">
    <property type="entry name" value="UPF0102"/>
    <property type="match status" value="1"/>
</dbReference>
<dbReference type="PANTHER" id="PTHR34039:SF1">
    <property type="entry name" value="UPF0102 PROTEIN YRAN"/>
    <property type="match status" value="1"/>
</dbReference>
<dbReference type="NCBIfam" id="NF009150">
    <property type="entry name" value="PRK12497.1-3"/>
    <property type="match status" value="1"/>
</dbReference>
<proteinExistence type="inferred from homology"/>
<dbReference type="CDD" id="cd20736">
    <property type="entry name" value="PoNe_Nuclease"/>
    <property type="match status" value="1"/>
</dbReference>